<dbReference type="Pfam" id="PF13186">
    <property type="entry name" value="SPASM"/>
    <property type="match status" value="1"/>
</dbReference>
<evidence type="ECO:0000256" key="3">
    <source>
        <dbReference type="ARBA" id="ARBA00022691"/>
    </source>
</evidence>
<accession>A0A235H6R6</accession>
<dbReference type="PANTHER" id="PTHR11228">
    <property type="entry name" value="RADICAL SAM DOMAIN PROTEIN"/>
    <property type="match status" value="1"/>
</dbReference>
<sequence>MQDLSTSFRQAVALHQQGRLPEAEAAYRIVLQAVPDHPDTLRLLGLVALQAGAAAAACERLSLAVAANPGSAESLHVLGGALRQAGDLRRALDAYRRATLLRPVFPECHFNHGNALTQAERPVEAAAAYRQAVAQQPLAANSRLNLAGLLVRIGDAAGAAVQAKAAVALEPHQPATLAALGRAETGVGSFAAAERAHGRAVRLDPRQEVLAYEHGLALSSAGRIAEAATRLHVLTRSTDATVRRGARTALHNLVVQCVDADEHRQAAAVTLDAWSGRANDGTAMLPTRVRIETSSACNLRCRHCTTGVAYRSTDRRLLKPELFERILDELKGMELLVSCVMYLGGEPLMNPHLEAMIRRLRDETSVAQIHFVTNAMLVTEERCRALAGCGVEKIIVSIDGRTPEENDAIRRGSHYPTVRRNLTLLRRYLEPAGVELAISNNILRRPGDPPSPATPAFLLRDFPGLPIATNYAYKWPGWTQTEEETVLAVETDPGRRRGFCSAPFTETVIRPNGDVTLCCYDISGIEVMGNLGRGSLEDIWNGERYRALRLAMMAGDEAALPGVCRNCPVYTGEEIQERPASLPVPALAAG</sequence>
<dbReference type="RefSeq" id="WP_094306198.1">
    <property type="nucleotide sequence ID" value="NZ_NOWT01000032.1"/>
</dbReference>
<reference evidence="9 10" key="1">
    <citation type="submission" date="2017-07" db="EMBL/GenBank/DDBJ databases">
        <title>Whole genome sequence of Azospirillum brasilense 2A1, a potential biofertilizer strain.</title>
        <authorList>
            <person name="Fontana C.A."/>
            <person name="Toffoli L.M."/>
            <person name="Salazar S.M."/>
            <person name="Puglisi E."/>
            <person name="Pedraza R."/>
            <person name="Bassi D."/>
            <person name="Cocconcelli P.S."/>
        </authorList>
    </citation>
    <scope>NUCLEOTIDE SEQUENCE [LARGE SCALE GENOMIC DNA]</scope>
    <source>
        <strain evidence="9 10">2A1</strain>
        <plasmid evidence="9">unnamed</plasmid>
    </source>
</reference>
<dbReference type="CDD" id="cd21109">
    <property type="entry name" value="SPASM"/>
    <property type="match status" value="1"/>
</dbReference>
<feature type="domain" description="Radical SAM core" evidence="8">
    <location>
        <begin position="283"/>
        <end position="503"/>
    </location>
</feature>
<evidence type="ECO:0000313" key="9">
    <source>
        <dbReference type="EMBL" id="OYD81520.1"/>
    </source>
</evidence>
<keyword evidence="7" id="KW-0802">TPR repeat</keyword>
<dbReference type="InterPro" id="IPR013785">
    <property type="entry name" value="Aldolase_TIM"/>
</dbReference>
<comment type="cofactor">
    <cofactor evidence="1">
        <name>[4Fe-4S] cluster</name>
        <dbReference type="ChEBI" id="CHEBI:49883"/>
    </cofactor>
</comment>
<dbReference type="CDD" id="cd01335">
    <property type="entry name" value="Radical_SAM"/>
    <property type="match status" value="1"/>
</dbReference>
<dbReference type="PROSITE" id="PS50005">
    <property type="entry name" value="TPR"/>
    <property type="match status" value="1"/>
</dbReference>
<dbReference type="SMART" id="SM00028">
    <property type="entry name" value="TPR"/>
    <property type="match status" value="6"/>
</dbReference>
<proteinExistence type="predicted"/>
<dbReference type="GO" id="GO:0051536">
    <property type="term" value="F:iron-sulfur cluster binding"/>
    <property type="evidence" value="ECO:0007669"/>
    <property type="project" value="UniProtKB-KW"/>
</dbReference>
<dbReference type="SFLD" id="SFLDS00029">
    <property type="entry name" value="Radical_SAM"/>
    <property type="match status" value="1"/>
</dbReference>
<dbReference type="EMBL" id="NOWT01000032">
    <property type="protein sequence ID" value="OYD81520.1"/>
    <property type="molecule type" value="Genomic_DNA"/>
</dbReference>
<organism evidence="9 10">
    <name type="scientific">Azospirillum brasilense</name>
    <dbReference type="NCBI Taxonomy" id="192"/>
    <lineage>
        <taxon>Bacteria</taxon>
        <taxon>Pseudomonadati</taxon>
        <taxon>Pseudomonadota</taxon>
        <taxon>Alphaproteobacteria</taxon>
        <taxon>Rhodospirillales</taxon>
        <taxon>Azospirillaceae</taxon>
        <taxon>Azospirillum</taxon>
    </lineage>
</organism>
<dbReference type="Pfam" id="PF04055">
    <property type="entry name" value="Radical_SAM"/>
    <property type="match status" value="1"/>
</dbReference>
<evidence type="ECO:0000256" key="4">
    <source>
        <dbReference type="ARBA" id="ARBA00022723"/>
    </source>
</evidence>
<keyword evidence="2" id="KW-0004">4Fe-4S</keyword>
<dbReference type="Gene3D" id="3.20.20.70">
    <property type="entry name" value="Aldolase class I"/>
    <property type="match status" value="1"/>
</dbReference>
<name>A0A235H6R6_AZOBR</name>
<comment type="caution">
    <text evidence="9">The sequence shown here is derived from an EMBL/GenBank/DDBJ whole genome shotgun (WGS) entry which is preliminary data.</text>
</comment>
<keyword evidence="6" id="KW-0411">Iron-sulfur</keyword>
<dbReference type="GO" id="GO:0003824">
    <property type="term" value="F:catalytic activity"/>
    <property type="evidence" value="ECO:0007669"/>
    <property type="project" value="InterPro"/>
</dbReference>
<dbReference type="SFLD" id="SFLDG01387">
    <property type="entry name" value="BtrN-like_SPASM_domain_contain"/>
    <property type="match status" value="1"/>
</dbReference>
<dbReference type="Proteomes" id="UP000215367">
    <property type="component" value="Unassembled WGS sequence"/>
</dbReference>
<gene>
    <name evidence="9" type="ORF">CHT98_25345</name>
</gene>
<dbReference type="GO" id="GO:0046872">
    <property type="term" value="F:metal ion binding"/>
    <property type="evidence" value="ECO:0007669"/>
    <property type="project" value="UniProtKB-KW"/>
</dbReference>
<dbReference type="Pfam" id="PF13432">
    <property type="entry name" value="TPR_16"/>
    <property type="match status" value="2"/>
</dbReference>
<dbReference type="PROSITE" id="PS51918">
    <property type="entry name" value="RADICAL_SAM"/>
    <property type="match status" value="1"/>
</dbReference>
<dbReference type="SUPFAM" id="SSF102114">
    <property type="entry name" value="Radical SAM enzymes"/>
    <property type="match status" value="1"/>
</dbReference>
<dbReference type="InterPro" id="IPR007197">
    <property type="entry name" value="rSAM"/>
</dbReference>
<dbReference type="InterPro" id="IPR019734">
    <property type="entry name" value="TPR_rpt"/>
</dbReference>
<keyword evidence="3" id="KW-0949">S-adenosyl-L-methionine</keyword>
<keyword evidence="5" id="KW-0408">Iron</keyword>
<dbReference type="InterPro" id="IPR011990">
    <property type="entry name" value="TPR-like_helical_dom_sf"/>
</dbReference>
<dbReference type="AlphaFoldDB" id="A0A235H6R6"/>
<dbReference type="Gene3D" id="1.25.40.10">
    <property type="entry name" value="Tetratricopeptide repeat domain"/>
    <property type="match status" value="1"/>
</dbReference>
<geneLocation type="plasmid" evidence="9">
    <name>unnamed</name>
</geneLocation>
<evidence type="ECO:0000313" key="10">
    <source>
        <dbReference type="Proteomes" id="UP000215367"/>
    </source>
</evidence>
<keyword evidence="4" id="KW-0479">Metal-binding</keyword>
<dbReference type="PANTHER" id="PTHR11228:SF7">
    <property type="entry name" value="PQQA PEPTIDE CYCLASE"/>
    <property type="match status" value="1"/>
</dbReference>
<dbReference type="InterPro" id="IPR034391">
    <property type="entry name" value="AdoMet-like_SPASM_containing"/>
</dbReference>
<evidence type="ECO:0000256" key="5">
    <source>
        <dbReference type="ARBA" id="ARBA00023004"/>
    </source>
</evidence>
<protein>
    <submittedName>
        <fullName evidence="9">Radical SAM protein</fullName>
    </submittedName>
</protein>
<evidence type="ECO:0000256" key="2">
    <source>
        <dbReference type="ARBA" id="ARBA00022485"/>
    </source>
</evidence>
<feature type="repeat" description="TPR" evidence="7">
    <location>
        <begin position="72"/>
        <end position="105"/>
    </location>
</feature>
<dbReference type="SFLD" id="SFLDG01067">
    <property type="entry name" value="SPASM/twitch_domain_containing"/>
    <property type="match status" value="1"/>
</dbReference>
<dbReference type="InterPro" id="IPR058240">
    <property type="entry name" value="rSAM_sf"/>
</dbReference>
<dbReference type="InterPro" id="IPR023885">
    <property type="entry name" value="4Fe4S-binding_SPASM_dom"/>
</dbReference>
<evidence type="ECO:0000256" key="6">
    <source>
        <dbReference type="ARBA" id="ARBA00023014"/>
    </source>
</evidence>
<evidence type="ECO:0000256" key="1">
    <source>
        <dbReference type="ARBA" id="ARBA00001966"/>
    </source>
</evidence>
<evidence type="ECO:0000256" key="7">
    <source>
        <dbReference type="PROSITE-ProRule" id="PRU00339"/>
    </source>
</evidence>
<dbReference type="InterPro" id="IPR050377">
    <property type="entry name" value="Radical_SAM_PqqE_MftC-like"/>
</dbReference>
<keyword evidence="9" id="KW-0614">Plasmid</keyword>
<dbReference type="SUPFAM" id="SSF48452">
    <property type="entry name" value="TPR-like"/>
    <property type="match status" value="1"/>
</dbReference>
<evidence type="ECO:0000259" key="8">
    <source>
        <dbReference type="PROSITE" id="PS51918"/>
    </source>
</evidence>